<evidence type="ECO:0000256" key="2">
    <source>
        <dbReference type="ARBA" id="ARBA00008054"/>
    </source>
</evidence>
<dbReference type="GO" id="GO:0007160">
    <property type="term" value="P:cell-matrix adhesion"/>
    <property type="evidence" value="ECO:0007669"/>
    <property type="project" value="TreeGrafter"/>
</dbReference>
<keyword evidence="11" id="KW-0325">Glycoprotein</keyword>
<evidence type="ECO:0000256" key="1">
    <source>
        <dbReference type="ARBA" id="ARBA00004479"/>
    </source>
</evidence>
<feature type="transmembrane region" description="Helical" evidence="13">
    <location>
        <begin position="1601"/>
        <end position="1624"/>
    </location>
</feature>
<evidence type="ECO:0000256" key="9">
    <source>
        <dbReference type="ARBA" id="ARBA00023136"/>
    </source>
</evidence>
<dbReference type="SUPFAM" id="SSF69318">
    <property type="entry name" value="Integrin alpha N-terminal domain"/>
    <property type="match status" value="1"/>
</dbReference>
<evidence type="ECO:0000256" key="10">
    <source>
        <dbReference type="ARBA" id="ARBA00023170"/>
    </source>
</evidence>
<feature type="repeat" description="FG-GAP" evidence="12">
    <location>
        <begin position="429"/>
        <end position="487"/>
    </location>
</feature>
<dbReference type="Pfam" id="PF08441">
    <property type="entry name" value="Integrin_A_Ig_1"/>
    <property type="match status" value="1"/>
</dbReference>
<keyword evidence="4" id="KW-0732">Signal</keyword>
<feature type="repeat" description="FG-GAP" evidence="12">
    <location>
        <begin position="232"/>
        <end position="285"/>
    </location>
</feature>
<feature type="compositionally biased region" description="Polar residues" evidence="14">
    <location>
        <begin position="1275"/>
        <end position="1284"/>
    </location>
</feature>
<feature type="domain" description="Integrin alpha third immunoglobulin-like" evidence="17">
    <location>
        <begin position="1484"/>
        <end position="1592"/>
    </location>
</feature>
<evidence type="ECO:0000256" key="11">
    <source>
        <dbReference type="ARBA" id="ARBA00023180"/>
    </source>
</evidence>
<evidence type="ECO:0000256" key="8">
    <source>
        <dbReference type="ARBA" id="ARBA00023037"/>
    </source>
</evidence>
<dbReference type="Pfam" id="PF20805">
    <property type="entry name" value="Integrin_A_Ig_2"/>
    <property type="match status" value="1"/>
</dbReference>
<evidence type="ECO:0000256" key="12">
    <source>
        <dbReference type="PROSITE-ProRule" id="PRU00803"/>
    </source>
</evidence>
<dbReference type="InterPro" id="IPR028994">
    <property type="entry name" value="Integrin_alpha_N"/>
</dbReference>
<keyword evidence="5" id="KW-0677">Repeat</keyword>
<dbReference type="Gene3D" id="2.60.40.1460">
    <property type="entry name" value="Integrin domains. Chain A, domain 2"/>
    <property type="match status" value="1"/>
</dbReference>
<dbReference type="PROSITE" id="PS51470">
    <property type="entry name" value="FG_GAP"/>
    <property type="match status" value="7"/>
</dbReference>
<dbReference type="GO" id="GO:0005178">
    <property type="term" value="F:integrin binding"/>
    <property type="evidence" value="ECO:0007669"/>
    <property type="project" value="TreeGrafter"/>
</dbReference>
<dbReference type="GO" id="GO:0007157">
    <property type="term" value="P:heterophilic cell-cell adhesion via plasma membrane cell adhesion molecules"/>
    <property type="evidence" value="ECO:0007669"/>
    <property type="project" value="UniProtKB-ARBA"/>
</dbReference>
<feature type="domain" description="Integrin alpha second immunoglobulin-like" evidence="16">
    <location>
        <begin position="699"/>
        <end position="832"/>
    </location>
</feature>
<feature type="compositionally biased region" description="Gly residues" evidence="14">
    <location>
        <begin position="1374"/>
        <end position="1385"/>
    </location>
</feature>
<feature type="compositionally biased region" description="Gly residues" evidence="14">
    <location>
        <begin position="1123"/>
        <end position="1133"/>
    </location>
</feature>
<dbReference type="Pfam" id="PF20806">
    <property type="entry name" value="Integrin_A_Ig_3"/>
    <property type="match status" value="2"/>
</dbReference>
<feature type="compositionally biased region" description="Low complexity" evidence="14">
    <location>
        <begin position="994"/>
        <end position="1012"/>
    </location>
</feature>
<dbReference type="Gene3D" id="2.60.40.1530">
    <property type="entry name" value="ntegrin, alpha v. Chain A, domain 4"/>
    <property type="match status" value="2"/>
</dbReference>
<evidence type="ECO:0000259" key="16">
    <source>
        <dbReference type="Pfam" id="PF20805"/>
    </source>
</evidence>
<evidence type="ECO:0000256" key="3">
    <source>
        <dbReference type="ARBA" id="ARBA00022692"/>
    </source>
</evidence>
<dbReference type="InterPro" id="IPR013649">
    <property type="entry name" value="Integrin_alpha_Ig-like_1"/>
</dbReference>
<feature type="compositionally biased region" description="Polar residues" evidence="14">
    <location>
        <begin position="957"/>
        <end position="968"/>
    </location>
</feature>
<evidence type="ECO:0000259" key="15">
    <source>
        <dbReference type="Pfam" id="PF08441"/>
    </source>
</evidence>
<dbReference type="EMBL" id="GFDL01005486">
    <property type="protein sequence ID" value="JAV29559.1"/>
    <property type="molecule type" value="Transcribed_RNA"/>
</dbReference>
<dbReference type="GO" id="GO:0048513">
    <property type="term" value="P:animal organ development"/>
    <property type="evidence" value="ECO:0007669"/>
    <property type="project" value="UniProtKB-ARBA"/>
</dbReference>
<dbReference type="InterPro" id="IPR000413">
    <property type="entry name" value="Integrin_alpha"/>
</dbReference>
<feature type="region of interest" description="Disordered" evidence="14">
    <location>
        <begin position="1207"/>
        <end position="1430"/>
    </location>
</feature>
<dbReference type="InterPro" id="IPR048285">
    <property type="entry name" value="Integrin_alpha_Ig-like_2"/>
</dbReference>
<dbReference type="PANTHER" id="PTHR23220:SF133">
    <property type="entry name" value="INTEGRIN ALPHA-PS2"/>
    <property type="match status" value="1"/>
</dbReference>
<proteinExistence type="inferred from homology"/>
<dbReference type="Pfam" id="PF01839">
    <property type="entry name" value="FG-GAP"/>
    <property type="match status" value="2"/>
</dbReference>
<feature type="compositionally biased region" description="Basic and acidic residues" evidence="14">
    <location>
        <begin position="1207"/>
        <end position="1219"/>
    </location>
</feature>
<dbReference type="SMART" id="SM00191">
    <property type="entry name" value="Int_alpha"/>
    <property type="match status" value="6"/>
</dbReference>
<dbReference type="InterPro" id="IPR013517">
    <property type="entry name" value="FG-GAP"/>
</dbReference>
<dbReference type="GO" id="GO:0033627">
    <property type="term" value="P:cell adhesion mediated by integrin"/>
    <property type="evidence" value="ECO:0007669"/>
    <property type="project" value="TreeGrafter"/>
</dbReference>
<keyword evidence="3 13" id="KW-0812">Transmembrane</keyword>
<feature type="compositionally biased region" description="Low complexity" evidence="14">
    <location>
        <begin position="1362"/>
        <end position="1373"/>
    </location>
</feature>
<feature type="repeat" description="FG-GAP" evidence="12">
    <location>
        <begin position="493"/>
        <end position="555"/>
    </location>
</feature>
<evidence type="ECO:0000256" key="5">
    <source>
        <dbReference type="ARBA" id="ARBA00022737"/>
    </source>
</evidence>
<dbReference type="InterPro" id="IPR018184">
    <property type="entry name" value="Integrin_alpha_C_CS"/>
</dbReference>
<evidence type="ECO:0000259" key="17">
    <source>
        <dbReference type="Pfam" id="PF20806"/>
    </source>
</evidence>
<sequence length="1656" mass="178145">MATANDPGPARISGGCGCDFASSSCSSRIEESTRRSSCGCRISSTNVNVNEVRSGSSRRGHLFLAVALAVLAVAGTVPNVGAFNVDTVNYVLYEERANSMFGFSVTLHQEQQRSWVIVGAPTADTSDYQEGVVNGGAVFRCDISEDNRCSRVPFDAKGNTFNDKNEQVDTKSNQWFGATVASAGVDGPLVACAPRYVFHQLQPRKVERVEPVGTCFIARNSMQQFSEYSPCRTMYWGYHRQGSCQAGFSASLTKTGDRVFVGAPGSYYWQGQVYSINTDAVFPYKPPRYGQFGEGGQIYSFSLNNPRDKVYSTGESTSSEDDSYLGYSSATGDFTGDGNLGVAVGMPRGGGLLGKVLLFSWNMTNLKNITGEQIGAYFGYSIATVDVDGDKLDDLIVGAPMHTEPNTEGKYETGRVYIIFQDKTNKFEGIETRDGVNSKARFGLSVCSLGDINLDGFGDFAVGAPYDGPNGNGAVYVYHGSPTGPLEKPSQVIFAEDISGASRISTFGFSVAGGIDLDGNQYPDMVVGAYSTDKALVFKSRPVAVMEASTLFETENKLISLEDRNCTLRDRKQVPCTVVNSCMKYNGINVPPTLDIEVSWVLDSKKPRNPRMFFLNEEGRNIRNQSMRLYRGKLECRSERVYIADNIRDKITPLEAEMKYNLRQSAYSQQRRRRATVEPILDQNRGTVQKDSINIQKNCGPDNVCIPDLRLQVNTVDEYLLGSGKLLGIDVLISNLGEDAFEAGFYMTIPSELNFRRVEKIGEIKDTPILCTTPLGATNGTLKCDIGNPLSSGKVVNFKVLLSPSIKVGMAPSYDFYMEANSTNAEADGTHSDNVFKKSIGITIKTDLSISGVSLPEEFLYNYTEFRTLEEAETEHHLGPQVVHIYEIRNEGPSTIDEAEFFVLWPYETNDGDPLMYLLVPPETSGNIKCQPSSYINTRDLVVENPRKSYLEKVGASSVNHESSSYASRTEYRGGSGISGIHRETTVSGGGSSSGSSFSSSSSSSASSSRGGAAQGHRTNTVLTETDKRRLDAEEEQESTGDASYVHRQRAESASQYAAVSQQRGAGASGAQGSGSQGSYNSGSQGSYSRGSSASGSSSSESSATGSYSSGSSSQGASAQGSYGRGSSGGSSGGSSREYSYSSSWNSSSVNGGPAVTYSASRNRTVHRGEDGRVLVSESSTEHYGKSVAAFGGIGANVDGQVINREDFSDVYRQEDRSSTSRGASGGYRQSANSDASRSSSASSTVQSSGSSYGSGSGASRIYKQESSRTEDVSQDISGLSSRTHAAIQGSEGGSSAVHGRRRMHSQQDGEELRPDLITGVSTIERVAQGRGGLTTGLDLGTLNRQNVDEEVRQSSGGSGRYSGRSSSTYESTYGGGAGAAGAGSYGSQQAGSSSASRTQSSSSSSFSSSSGSSHRQQGGGGSSYTQHQQGTAYGGVLGEEDLDDYEYEDGEDGYDNAGSNYGTNYQHQSRAHLNQGHDAVDQRFKHYQQFDRRQRRQAIEDENDRALDEALQCRATRCAIIRCMAGPIGDKDVAFIGLRSRVVAHTLHKVSAGSAINFSTMTVARVTRLPYIGRPKEMPIKTHEIQVVAKPEPIPTPDVVPLWIVVLAACAGTIILLLLIYLLSKCGFFNRNRPTDSQERQPLNRNGNYHGDEHL</sequence>
<feature type="compositionally biased region" description="Low complexity" evidence="14">
    <location>
        <begin position="1386"/>
        <end position="1417"/>
    </location>
</feature>
<feature type="domain" description="Integrin alpha third immunoglobulin-like" evidence="17">
    <location>
        <begin position="848"/>
        <end position="963"/>
    </location>
</feature>
<dbReference type="InterPro" id="IPR032695">
    <property type="entry name" value="Integrin_dom_sf"/>
</dbReference>
<reference evidence="18" key="1">
    <citation type="submission" date="2017-01" db="EMBL/GenBank/DDBJ databases">
        <title>A deep insight into the sialotranscriptome of adult male and female Cluex tarsalis mosquitoes.</title>
        <authorList>
            <person name="Ribeiro J.M."/>
            <person name="Moreira F."/>
            <person name="Bernard K.A."/>
            <person name="Calvo E."/>
        </authorList>
    </citation>
    <scope>NUCLEOTIDE SEQUENCE</scope>
    <source>
        <strain evidence="18">Kern County</strain>
        <tissue evidence="18">Salivary glands</tissue>
    </source>
</reference>
<keyword evidence="10 13" id="KW-0675">Receptor</keyword>
<dbReference type="GO" id="GO:0008305">
    <property type="term" value="C:integrin complex"/>
    <property type="evidence" value="ECO:0007669"/>
    <property type="project" value="InterPro"/>
</dbReference>
<dbReference type="Pfam" id="PF00357">
    <property type="entry name" value="Integrin_alpha"/>
    <property type="match status" value="1"/>
</dbReference>
<feature type="compositionally biased region" description="Low complexity" evidence="14">
    <location>
        <begin position="1077"/>
        <end position="1122"/>
    </location>
</feature>
<dbReference type="Gene3D" id="2.60.40.1510">
    <property type="entry name" value="ntegrin, alpha v. Chain A, domain 3"/>
    <property type="match status" value="1"/>
</dbReference>
<feature type="region of interest" description="Disordered" evidence="14">
    <location>
        <begin position="1635"/>
        <end position="1656"/>
    </location>
</feature>
<evidence type="ECO:0000256" key="7">
    <source>
        <dbReference type="ARBA" id="ARBA00022989"/>
    </source>
</evidence>
<organism evidence="18">
    <name type="scientific">Culex tarsalis</name>
    <name type="common">Encephalitis mosquito</name>
    <dbReference type="NCBI Taxonomy" id="7177"/>
    <lineage>
        <taxon>Eukaryota</taxon>
        <taxon>Metazoa</taxon>
        <taxon>Ecdysozoa</taxon>
        <taxon>Arthropoda</taxon>
        <taxon>Hexapoda</taxon>
        <taxon>Insecta</taxon>
        <taxon>Pterygota</taxon>
        <taxon>Neoptera</taxon>
        <taxon>Endopterygota</taxon>
        <taxon>Diptera</taxon>
        <taxon>Nematocera</taxon>
        <taxon>Culicoidea</taxon>
        <taxon>Culicidae</taxon>
        <taxon>Culicinae</taxon>
        <taxon>Culicini</taxon>
        <taxon>Culex</taxon>
        <taxon>Culex</taxon>
    </lineage>
</organism>
<feature type="compositionally biased region" description="Low complexity" evidence="14">
    <location>
        <begin position="1134"/>
        <end position="1149"/>
    </location>
</feature>
<comment type="caution">
    <text evidence="13">Lacks conserved residue(s) required for the propagation of feature annotation.</text>
</comment>
<keyword evidence="8 13" id="KW-0401">Integrin</keyword>
<keyword evidence="7 13" id="KW-1133">Transmembrane helix</keyword>
<keyword evidence="9 13" id="KW-0472">Membrane</keyword>
<dbReference type="PANTHER" id="PTHR23220">
    <property type="entry name" value="INTEGRIN ALPHA"/>
    <property type="match status" value="1"/>
</dbReference>
<evidence type="ECO:0000256" key="13">
    <source>
        <dbReference type="RuleBase" id="RU003762"/>
    </source>
</evidence>
<dbReference type="PROSITE" id="PS00242">
    <property type="entry name" value="INTEGRIN_ALPHA"/>
    <property type="match status" value="1"/>
</dbReference>
<dbReference type="GO" id="GO:0007229">
    <property type="term" value="P:integrin-mediated signaling pathway"/>
    <property type="evidence" value="ECO:0007669"/>
    <property type="project" value="UniProtKB-KW"/>
</dbReference>
<evidence type="ECO:0000256" key="14">
    <source>
        <dbReference type="SAM" id="MobiDB-lite"/>
    </source>
</evidence>
<dbReference type="Gene3D" id="1.20.5.930">
    <property type="entry name" value="Bicelle-embedded integrin alpha(iib) transmembrane segment"/>
    <property type="match status" value="1"/>
</dbReference>
<keyword evidence="6 13" id="KW-0130">Cell adhesion</keyword>
<dbReference type="PRINTS" id="PR01185">
    <property type="entry name" value="INTEGRINA"/>
</dbReference>
<feature type="compositionally biased region" description="Basic and acidic residues" evidence="14">
    <location>
        <begin position="1306"/>
        <end position="1315"/>
    </location>
</feature>
<feature type="compositionally biased region" description="Gly residues" evidence="14">
    <location>
        <begin position="1067"/>
        <end position="1076"/>
    </location>
</feature>
<feature type="compositionally biased region" description="Basic and acidic residues" evidence="14">
    <location>
        <begin position="1263"/>
        <end position="1272"/>
    </location>
</feature>
<protein>
    <submittedName>
        <fullName evidence="18">Putative vitronectin receptor alpha subunit</fullName>
    </submittedName>
</protein>
<feature type="repeat" description="FG-GAP" evidence="12">
    <location>
        <begin position="312"/>
        <end position="363"/>
    </location>
</feature>
<feature type="repeat" description="FG-GAP" evidence="12">
    <location>
        <begin position="364"/>
        <end position="428"/>
    </location>
</feature>
<dbReference type="InterPro" id="IPR013519">
    <property type="entry name" value="Int_alpha_beta-p"/>
</dbReference>
<accession>A0A1Q3FPM7</accession>
<evidence type="ECO:0000313" key="18">
    <source>
        <dbReference type="EMBL" id="JAV29559.1"/>
    </source>
</evidence>
<dbReference type="Gene3D" id="2.130.10.130">
    <property type="entry name" value="Integrin alpha, N-terminal"/>
    <property type="match status" value="1"/>
</dbReference>
<feature type="compositionally biased region" description="Low complexity" evidence="14">
    <location>
        <begin position="1231"/>
        <end position="1260"/>
    </location>
</feature>
<feature type="repeat" description="FG-GAP" evidence="12">
    <location>
        <begin position="87"/>
        <end position="150"/>
    </location>
</feature>
<evidence type="ECO:0000256" key="4">
    <source>
        <dbReference type="ARBA" id="ARBA00022729"/>
    </source>
</evidence>
<name>A0A1Q3FPM7_CULTA</name>
<feature type="domain" description="Integrin alpha first immunoglubulin-like" evidence="15">
    <location>
        <begin position="540"/>
        <end position="698"/>
    </location>
</feature>
<comment type="similarity">
    <text evidence="2 13">Belongs to the integrin alpha chain family.</text>
</comment>
<dbReference type="InterPro" id="IPR048286">
    <property type="entry name" value="Integrin_alpha_Ig-like_3"/>
</dbReference>
<feature type="transmembrane region" description="Helical" evidence="13">
    <location>
        <begin position="62"/>
        <end position="83"/>
    </location>
</feature>
<dbReference type="GO" id="GO:0009897">
    <property type="term" value="C:external side of plasma membrane"/>
    <property type="evidence" value="ECO:0007669"/>
    <property type="project" value="TreeGrafter"/>
</dbReference>
<feature type="repeat" description="FG-GAP" evidence="12">
    <location>
        <begin position="162"/>
        <end position="227"/>
    </location>
</feature>
<evidence type="ECO:0000256" key="6">
    <source>
        <dbReference type="ARBA" id="ARBA00022889"/>
    </source>
</evidence>
<dbReference type="SUPFAM" id="SSF69179">
    <property type="entry name" value="Integrin domains"/>
    <property type="match status" value="3"/>
</dbReference>
<comment type="subcellular location">
    <subcellularLocation>
        <location evidence="1 13">Membrane</location>
        <topology evidence="1 13">Single-pass type I membrane protein</topology>
    </subcellularLocation>
</comment>
<feature type="region of interest" description="Disordered" evidence="14">
    <location>
        <begin position="954"/>
        <end position="1181"/>
    </location>
</feature>